<accession>A0A645EZK9</accession>
<evidence type="ECO:0000313" key="1">
    <source>
        <dbReference type="EMBL" id="MPN05843.1"/>
    </source>
</evidence>
<dbReference type="Gene3D" id="3.40.309.10">
    <property type="entry name" value="Aldehyde Dehydrogenase, Chain A, domain 2"/>
    <property type="match status" value="1"/>
</dbReference>
<gene>
    <name evidence="1" type="ORF">SDC9_153097</name>
</gene>
<reference evidence="1" key="1">
    <citation type="submission" date="2019-08" db="EMBL/GenBank/DDBJ databases">
        <authorList>
            <person name="Kucharzyk K."/>
            <person name="Murdoch R.W."/>
            <person name="Higgins S."/>
            <person name="Loffler F."/>
        </authorList>
    </citation>
    <scope>NUCLEOTIDE SEQUENCE</scope>
</reference>
<dbReference type="InterPro" id="IPR016163">
    <property type="entry name" value="Ald_DH_C"/>
</dbReference>
<protein>
    <recommendedName>
        <fullName evidence="2">Aldehyde-alcohol dehydrogenase</fullName>
    </recommendedName>
</protein>
<dbReference type="InterPro" id="IPR016161">
    <property type="entry name" value="Ald_DH/histidinol_DH"/>
</dbReference>
<comment type="caution">
    <text evidence="1">The sequence shown here is derived from an EMBL/GenBank/DDBJ whole genome shotgun (WGS) entry which is preliminary data.</text>
</comment>
<dbReference type="AlphaFoldDB" id="A0A645EZK9"/>
<proteinExistence type="predicted"/>
<organism evidence="1">
    <name type="scientific">bioreactor metagenome</name>
    <dbReference type="NCBI Taxonomy" id="1076179"/>
    <lineage>
        <taxon>unclassified sequences</taxon>
        <taxon>metagenomes</taxon>
        <taxon>ecological metagenomes</taxon>
    </lineage>
</organism>
<dbReference type="SUPFAM" id="SSF53720">
    <property type="entry name" value="ALDH-like"/>
    <property type="match status" value="1"/>
</dbReference>
<evidence type="ECO:0008006" key="2">
    <source>
        <dbReference type="Google" id="ProtNLM"/>
    </source>
</evidence>
<sequence>MTAEETAKVCKLLFKNGHSMNAKFVGRSADVVAEAAGITVPAGTRVLIGEQGGVGEGYPLSYEKLTTVLGFYTVKDWHEACELSIALLQNGIGHTMSLHTEDRDIVMKFAAKPASRILVNTGGTMGGTGASTGLMPSFTLGCGTWGGSATSENVTPMHLVNIKRVAYGLKDCTTLASDDPTFNHPELTNGCQNTYCTETAKGQELNQEDLMSLVNQLVSAMKGAN</sequence>
<name>A0A645EZK9_9ZZZZ</name>
<dbReference type="GO" id="GO:0016620">
    <property type="term" value="F:oxidoreductase activity, acting on the aldehyde or oxo group of donors, NAD or NADP as acceptor"/>
    <property type="evidence" value="ECO:0007669"/>
    <property type="project" value="InterPro"/>
</dbReference>
<dbReference type="EMBL" id="VSSQ01051748">
    <property type="protein sequence ID" value="MPN05843.1"/>
    <property type="molecule type" value="Genomic_DNA"/>
</dbReference>